<feature type="compositionally biased region" description="Basic and acidic residues" evidence="1">
    <location>
        <begin position="229"/>
        <end position="247"/>
    </location>
</feature>
<proteinExistence type="predicted"/>
<evidence type="ECO:0000313" key="3">
    <source>
        <dbReference type="EMBL" id="QDT14337.1"/>
    </source>
</evidence>
<dbReference type="InterPro" id="IPR045919">
    <property type="entry name" value="DUF6338"/>
</dbReference>
<evidence type="ECO:0000313" key="4">
    <source>
        <dbReference type="Proteomes" id="UP000318741"/>
    </source>
</evidence>
<feature type="compositionally biased region" description="Basic and acidic residues" evidence="1">
    <location>
        <begin position="257"/>
        <end position="283"/>
    </location>
</feature>
<evidence type="ECO:0000256" key="2">
    <source>
        <dbReference type="SAM" id="Phobius"/>
    </source>
</evidence>
<evidence type="ECO:0000256" key="1">
    <source>
        <dbReference type="SAM" id="MobiDB-lite"/>
    </source>
</evidence>
<name>A0A517P4M4_9PLAN</name>
<dbReference type="KEGG" id="acaf:CA12_04090"/>
<feature type="region of interest" description="Disordered" evidence="1">
    <location>
        <begin position="221"/>
        <end position="303"/>
    </location>
</feature>
<accession>A0A517P4M4</accession>
<keyword evidence="2" id="KW-0472">Membrane</keyword>
<reference evidence="3 4" key="1">
    <citation type="submission" date="2019-02" db="EMBL/GenBank/DDBJ databases">
        <title>Deep-cultivation of Planctomycetes and their phenomic and genomic characterization uncovers novel biology.</title>
        <authorList>
            <person name="Wiegand S."/>
            <person name="Jogler M."/>
            <person name="Boedeker C."/>
            <person name="Pinto D."/>
            <person name="Vollmers J."/>
            <person name="Rivas-Marin E."/>
            <person name="Kohn T."/>
            <person name="Peeters S.H."/>
            <person name="Heuer A."/>
            <person name="Rast P."/>
            <person name="Oberbeckmann S."/>
            <person name="Bunk B."/>
            <person name="Jeske O."/>
            <person name="Meyerdierks A."/>
            <person name="Storesund J.E."/>
            <person name="Kallscheuer N."/>
            <person name="Luecker S."/>
            <person name="Lage O.M."/>
            <person name="Pohl T."/>
            <person name="Merkel B.J."/>
            <person name="Hornburger P."/>
            <person name="Mueller R.-W."/>
            <person name="Bruemmer F."/>
            <person name="Labrenz M."/>
            <person name="Spormann A.M."/>
            <person name="Op den Camp H."/>
            <person name="Overmann J."/>
            <person name="Amann R."/>
            <person name="Jetten M.S.M."/>
            <person name="Mascher T."/>
            <person name="Medema M.H."/>
            <person name="Devos D.P."/>
            <person name="Kaster A.-K."/>
            <person name="Ovreas L."/>
            <person name="Rohde M."/>
            <person name="Galperin M.Y."/>
            <person name="Jogler C."/>
        </authorList>
    </citation>
    <scope>NUCLEOTIDE SEQUENCE [LARGE SCALE GENOMIC DNA]</scope>
    <source>
        <strain evidence="3 4">CA12</strain>
    </source>
</reference>
<keyword evidence="4" id="KW-1185">Reference proteome</keyword>
<feature type="transmembrane region" description="Helical" evidence="2">
    <location>
        <begin position="12"/>
        <end position="31"/>
    </location>
</feature>
<dbReference type="EMBL" id="CP036265">
    <property type="protein sequence ID" value="QDT14337.1"/>
    <property type="molecule type" value="Genomic_DNA"/>
</dbReference>
<dbReference type="Proteomes" id="UP000318741">
    <property type="component" value="Chromosome"/>
</dbReference>
<dbReference type="Pfam" id="PF19865">
    <property type="entry name" value="DUF6338"/>
    <property type="match status" value="1"/>
</dbReference>
<keyword evidence="2" id="KW-0812">Transmembrane</keyword>
<dbReference type="AlphaFoldDB" id="A0A517P4M4"/>
<protein>
    <submittedName>
        <fullName evidence="3">Uncharacterized protein</fullName>
    </submittedName>
</protein>
<gene>
    <name evidence="3" type="ORF">CA12_04090</name>
</gene>
<feature type="compositionally biased region" description="Basic and acidic residues" evidence="1">
    <location>
        <begin position="290"/>
        <end position="303"/>
    </location>
</feature>
<feature type="transmembrane region" description="Helical" evidence="2">
    <location>
        <begin position="77"/>
        <end position="97"/>
    </location>
</feature>
<feature type="transmembrane region" description="Helical" evidence="2">
    <location>
        <begin position="43"/>
        <end position="65"/>
    </location>
</feature>
<organism evidence="3 4">
    <name type="scientific">Alienimonas californiensis</name>
    <dbReference type="NCBI Taxonomy" id="2527989"/>
    <lineage>
        <taxon>Bacteria</taxon>
        <taxon>Pseudomonadati</taxon>
        <taxon>Planctomycetota</taxon>
        <taxon>Planctomycetia</taxon>
        <taxon>Planctomycetales</taxon>
        <taxon>Planctomycetaceae</taxon>
        <taxon>Alienimonas</taxon>
    </lineage>
</organism>
<keyword evidence="2" id="KW-1133">Transmembrane helix</keyword>
<sequence>MGFPSTDLLQVIYFLLPGFVAAWIFYGFTAHPRQSPFERVVEALIFTAFVQAATVCLQSLLLWAGRRFGSLGMWTEAGGFAVGVLLALPIGALAAAMSNGNAPHGWLPDWITRRTSLPSEWYAGFAKFPRFVYLRLKDGRTFYGWPVEWPDTSDSGHFLMTRCEWILADSTRVELPLIEAMLLPAELVETVEFELPQQQITAPAIRENQVSLREIHDAQHEAGVVSGVEARDDGKSSSTHQETRDGEEAPVPATKSDATDRSIGDERFEPTAPAADHDRREATRLPAPAAEDKSEPIVERGER</sequence>